<dbReference type="PANTHER" id="PTHR47966">
    <property type="entry name" value="BETA-SITE APP-CLEAVING ENZYME, ISOFORM A-RELATED"/>
    <property type="match status" value="1"/>
</dbReference>
<dbReference type="AlphaFoldDB" id="A0A3D8QIE6"/>
<sequence length="440" mass="46082">MLFSAILAATALLVQTSEARLLSRDSNITVTVSKPTAFKSPSTVQTTDNVLTLSKTSSTGSKARSAARLLGLDIAPGNSTGLISLFVGEEFATNITFGTTTLEVIVDTGSSDTWLVETGFSCVDVDTGASETEDYCAFGPTYDVTSGFKEISGEEFSITYGDGEYLDGVVGYQEVTLAGITVNQTVALVNYAAWYGDSTTSGLVGLAYPALTSAYSSKTGSQIVYNPIFTTMYEEGLIDPLFSLIIERDVSGPAGYLALGGVPPVNFTQNFTSTPILITSISGYPVTYDFYTIEVDDIVLDGAAVSGSGGTTQYIVDSGTTLNYFPTAVADAVNAAFSPAAVYSDYEGAYIVDCNAVAPSLGIQIGGTIFYTNPLDMILLAGTDSAGNDVCISGIDDGGSAGSLFILGDTFQKNVVTVFDVGAVELKFASREFYDSNDTY</sequence>
<evidence type="ECO:0000259" key="6">
    <source>
        <dbReference type="PROSITE" id="PS51767"/>
    </source>
</evidence>
<feature type="active site" evidence="3">
    <location>
        <position position="317"/>
    </location>
</feature>
<dbReference type="InterPro" id="IPR033121">
    <property type="entry name" value="PEPTIDASE_A1"/>
</dbReference>
<dbReference type="PRINTS" id="PR00792">
    <property type="entry name" value="PEPSIN"/>
</dbReference>
<dbReference type="Pfam" id="PF00026">
    <property type="entry name" value="Asp"/>
    <property type="match status" value="1"/>
</dbReference>
<dbReference type="InterPro" id="IPR001969">
    <property type="entry name" value="Aspartic_peptidase_AS"/>
</dbReference>
<dbReference type="InterPro" id="IPR021109">
    <property type="entry name" value="Peptidase_aspartic_dom_sf"/>
</dbReference>
<evidence type="ECO:0000313" key="7">
    <source>
        <dbReference type="EMBL" id="RDW61612.1"/>
    </source>
</evidence>
<comment type="caution">
    <text evidence="7">The sequence shown here is derived from an EMBL/GenBank/DDBJ whole genome shotgun (WGS) entry which is preliminary data.</text>
</comment>
<dbReference type="PROSITE" id="PS51767">
    <property type="entry name" value="PEPTIDASE_A1"/>
    <property type="match status" value="1"/>
</dbReference>
<feature type="signal peptide" evidence="5">
    <location>
        <begin position="1"/>
        <end position="19"/>
    </location>
</feature>
<dbReference type="CDD" id="cd05471">
    <property type="entry name" value="pepsin_like"/>
    <property type="match status" value="1"/>
</dbReference>
<name>A0A3D8QIE6_9HELO</name>
<keyword evidence="4" id="KW-0378">Hydrolase</keyword>
<comment type="similarity">
    <text evidence="1 4">Belongs to the peptidase A1 family.</text>
</comment>
<evidence type="ECO:0000313" key="8">
    <source>
        <dbReference type="Proteomes" id="UP000256328"/>
    </source>
</evidence>
<keyword evidence="2 4" id="KW-0064">Aspartyl protease</keyword>
<keyword evidence="8" id="KW-1185">Reference proteome</keyword>
<dbReference type="InterPro" id="IPR001461">
    <property type="entry name" value="Aspartic_peptidase_A1"/>
</dbReference>
<dbReference type="EMBL" id="PDLN01000018">
    <property type="protein sequence ID" value="RDW61612.1"/>
    <property type="molecule type" value="Genomic_DNA"/>
</dbReference>
<dbReference type="GO" id="GO:0004190">
    <property type="term" value="F:aspartic-type endopeptidase activity"/>
    <property type="evidence" value="ECO:0007669"/>
    <property type="project" value="UniProtKB-KW"/>
</dbReference>
<feature type="chain" id="PRO_5017570295" evidence="5">
    <location>
        <begin position="20"/>
        <end position="440"/>
    </location>
</feature>
<dbReference type="PROSITE" id="PS00141">
    <property type="entry name" value="ASP_PROTEASE"/>
    <property type="match status" value="1"/>
</dbReference>
<dbReference type="OrthoDB" id="15189at2759"/>
<dbReference type="SUPFAM" id="SSF50630">
    <property type="entry name" value="Acid proteases"/>
    <property type="match status" value="1"/>
</dbReference>
<dbReference type="Gene3D" id="2.40.70.10">
    <property type="entry name" value="Acid Proteases"/>
    <property type="match status" value="2"/>
</dbReference>
<evidence type="ECO:0000256" key="2">
    <source>
        <dbReference type="ARBA" id="ARBA00022750"/>
    </source>
</evidence>
<gene>
    <name evidence="7" type="ORF">BP5796_11504</name>
</gene>
<organism evidence="7 8">
    <name type="scientific">Coleophoma crateriformis</name>
    <dbReference type="NCBI Taxonomy" id="565419"/>
    <lineage>
        <taxon>Eukaryota</taxon>
        <taxon>Fungi</taxon>
        <taxon>Dikarya</taxon>
        <taxon>Ascomycota</taxon>
        <taxon>Pezizomycotina</taxon>
        <taxon>Leotiomycetes</taxon>
        <taxon>Helotiales</taxon>
        <taxon>Dermateaceae</taxon>
        <taxon>Coleophoma</taxon>
    </lineage>
</organism>
<feature type="active site" evidence="3">
    <location>
        <position position="107"/>
    </location>
</feature>
<dbReference type="InterPro" id="IPR034164">
    <property type="entry name" value="Pepsin-like_dom"/>
</dbReference>
<evidence type="ECO:0000256" key="4">
    <source>
        <dbReference type="RuleBase" id="RU000454"/>
    </source>
</evidence>
<evidence type="ECO:0000256" key="5">
    <source>
        <dbReference type="SAM" id="SignalP"/>
    </source>
</evidence>
<evidence type="ECO:0000256" key="3">
    <source>
        <dbReference type="PIRSR" id="PIRSR601461-1"/>
    </source>
</evidence>
<accession>A0A3D8QIE6</accession>
<keyword evidence="4" id="KW-0645">Protease</keyword>
<keyword evidence="5" id="KW-0732">Signal</keyword>
<dbReference type="Proteomes" id="UP000256328">
    <property type="component" value="Unassembled WGS sequence"/>
</dbReference>
<dbReference type="GO" id="GO:0006508">
    <property type="term" value="P:proteolysis"/>
    <property type="evidence" value="ECO:0007669"/>
    <property type="project" value="UniProtKB-KW"/>
</dbReference>
<dbReference type="PANTHER" id="PTHR47966:SF47">
    <property type="entry name" value="ENDOPEPTIDASE, PUTATIVE (AFU_ORTHOLOGUE AFUA_3G01220)-RELATED"/>
    <property type="match status" value="1"/>
</dbReference>
<reference evidence="7 8" key="1">
    <citation type="journal article" date="2018" name="IMA Fungus">
        <title>IMA Genome-F 9: Draft genome sequence of Annulohypoxylon stygium, Aspergillus mulundensis, Berkeleyomyces basicola (syn. Thielaviopsis basicola), Ceratocystis smalleyi, two Cercospora beticola strains, Coleophoma cylindrospora, Fusarium fracticaudum, Phialophora cf. hyalina, and Morchella septimelata.</title>
        <authorList>
            <person name="Wingfield B.D."/>
            <person name="Bills G.F."/>
            <person name="Dong Y."/>
            <person name="Huang W."/>
            <person name="Nel W.J."/>
            <person name="Swalarsk-Parry B.S."/>
            <person name="Vaghefi N."/>
            <person name="Wilken P.M."/>
            <person name="An Z."/>
            <person name="de Beer Z.W."/>
            <person name="De Vos L."/>
            <person name="Chen L."/>
            <person name="Duong T.A."/>
            <person name="Gao Y."/>
            <person name="Hammerbacher A."/>
            <person name="Kikkert J.R."/>
            <person name="Li Y."/>
            <person name="Li H."/>
            <person name="Li K."/>
            <person name="Li Q."/>
            <person name="Liu X."/>
            <person name="Ma X."/>
            <person name="Naidoo K."/>
            <person name="Pethybridge S.J."/>
            <person name="Sun J."/>
            <person name="Steenkamp E.T."/>
            <person name="van der Nest M.A."/>
            <person name="van Wyk S."/>
            <person name="Wingfield M.J."/>
            <person name="Xiong C."/>
            <person name="Yue Q."/>
            <person name="Zhang X."/>
        </authorList>
    </citation>
    <scope>NUCLEOTIDE SEQUENCE [LARGE SCALE GENOMIC DNA]</scope>
    <source>
        <strain evidence="7 8">BP5796</strain>
    </source>
</reference>
<proteinExistence type="inferred from homology"/>
<feature type="domain" description="Peptidase A1" evidence="6">
    <location>
        <begin position="91"/>
        <end position="429"/>
    </location>
</feature>
<evidence type="ECO:0000256" key="1">
    <source>
        <dbReference type="ARBA" id="ARBA00007447"/>
    </source>
</evidence>
<dbReference type="GO" id="GO:0000324">
    <property type="term" value="C:fungal-type vacuole"/>
    <property type="evidence" value="ECO:0007669"/>
    <property type="project" value="TreeGrafter"/>
</dbReference>
<protein>
    <submittedName>
        <fullName evidence="7">Aspartic proteinase</fullName>
    </submittedName>
</protein>